<gene>
    <name evidence="2" type="ORF">I316_00363</name>
</gene>
<evidence type="ECO:0000256" key="1">
    <source>
        <dbReference type="SAM" id="MobiDB-lite"/>
    </source>
</evidence>
<dbReference type="OrthoDB" id="2538110at2759"/>
<dbReference type="Proteomes" id="UP000092666">
    <property type="component" value="Unassembled WGS sequence"/>
</dbReference>
<evidence type="ECO:0000313" key="2">
    <source>
        <dbReference type="EMBL" id="OCF38139.1"/>
    </source>
</evidence>
<reference evidence="2 3" key="1">
    <citation type="submission" date="2013-07" db="EMBL/GenBank/DDBJ databases">
        <title>The Genome Sequence of Cryptococcus heveanensis BCC8398.</title>
        <authorList>
            <consortium name="The Broad Institute Genome Sequencing Platform"/>
            <person name="Cuomo C."/>
            <person name="Litvintseva A."/>
            <person name="Chen Y."/>
            <person name="Heitman J."/>
            <person name="Sun S."/>
            <person name="Springer D."/>
            <person name="Dromer F."/>
            <person name="Young S.K."/>
            <person name="Zeng Q."/>
            <person name="Gargeya S."/>
            <person name="Fitzgerald M."/>
            <person name="Abouelleil A."/>
            <person name="Alvarado L."/>
            <person name="Berlin A.M."/>
            <person name="Chapman S.B."/>
            <person name="Dewar J."/>
            <person name="Goldberg J."/>
            <person name="Griggs A."/>
            <person name="Gujja S."/>
            <person name="Hansen M."/>
            <person name="Howarth C."/>
            <person name="Imamovic A."/>
            <person name="Larimer J."/>
            <person name="McCowan C."/>
            <person name="Murphy C."/>
            <person name="Pearson M."/>
            <person name="Priest M."/>
            <person name="Roberts A."/>
            <person name="Saif S."/>
            <person name="Shea T."/>
            <person name="Sykes S."/>
            <person name="Wortman J."/>
            <person name="Nusbaum C."/>
            <person name="Birren B."/>
        </authorList>
    </citation>
    <scope>NUCLEOTIDE SEQUENCE [LARGE SCALE GENOMIC DNA]</scope>
    <source>
        <strain evidence="2 3">BCC8398</strain>
    </source>
</reference>
<dbReference type="STRING" id="1296120.A0A1B9H4F1"/>
<protein>
    <submittedName>
        <fullName evidence="2">Uncharacterized protein</fullName>
    </submittedName>
</protein>
<accession>A0A1B9H4F1</accession>
<dbReference type="AlphaFoldDB" id="A0A1B9H4F1"/>
<feature type="compositionally biased region" description="Basic and acidic residues" evidence="1">
    <location>
        <begin position="176"/>
        <end position="200"/>
    </location>
</feature>
<sequence>MSSTAYQPIPTSSPPSSRPTSPQYQSRTSTHTPLHETDPSYRPLRRSVQDEFNRPAPSWWKRVLLVIALFAMGWISIKLGSQGWGSGTKDGDKPTIIYASRYSDEHKYRPAASPVITEYLPGNRIRLRGASIGGVGIKEEDKPLTPKQKLKKEQERREEARNKAREKMGLRVKKKNTLEGMKEKEKDKVRELGRKMRGEV</sequence>
<feature type="region of interest" description="Disordered" evidence="1">
    <location>
        <begin position="1"/>
        <end position="42"/>
    </location>
</feature>
<proteinExistence type="predicted"/>
<dbReference type="EMBL" id="KI669492">
    <property type="protein sequence ID" value="OCF38139.1"/>
    <property type="molecule type" value="Genomic_DNA"/>
</dbReference>
<keyword evidence="3" id="KW-1185">Reference proteome</keyword>
<feature type="compositionally biased region" description="Low complexity" evidence="1">
    <location>
        <begin position="18"/>
        <end position="27"/>
    </location>
</feature>
<feature type="region of interest" description="Disordered" evidence="1">
    <location>
        <begin position="137"/>
        <end position="200"/>
    </location>
</feature>
<name>A0A1B9H4F1_9TREE</name>
<reference evidence="3" key="2">
    <citation type="submission" date="2013-12" db="EMBL/GenBank/DDBJ databases">
        <title>Evolution of pathogenesis and genome organization in the Tremellales.</title>
        <authorList>
            <person name="Cuomo C."/>
            <person name="Litvintseva A."/>
            <person name="Heitman J."/>
            <person name="Chen Y."/>
            <person name="Sun S."/>
            <person name="Springer D."/>
            <person name="Dromer F."/>
            <person name="Young S."/>
            <person name="Zeng Q."/>
            <person name="Chapman S."/>
            <person name="Gujja S."/>
            <person name="Saif S."/>
            <person name="Birren B."/>
        </authorList>
    </citation>
    <scope>NUCLEOTIDE SEQUENCE [LARGE SCALE GENOMIC DNA]</scope>
    <source>
        <strain evidence="3">BCC8398</strain>
    </source>
</reference>
<organism evidence="2 3">
    <name type="scientific">Kwoniella heveanensis BCC8398</name>
    <dbReference type="NCBI Taxonomy" id="1296120"/>
    <lineage>
        <taxon>Eukaryota</taxon>
        <taxon>Fungi</taxon>
        <taxon>Dikarya</taxon>
        <taxon>Basidiomycota</taxon>
        <taxon>Agaricomycotina</taxon>
        <taxon>Tremellomycetes</taxon>
        <taxon>Tremellales</taxon>
        <taxon>Cryptococcaceae</taxon>
        <taxon>Kwoniella</taxon>
    </lineage>
</organism>
<evidence type="ECO:0000313" key="3">
    <source>
        <dbReference type="Proteomes" id="UP000092666"/>
    </source>
</evidence>
<feature type="compositionally biased region" description="Basic and acidic residues" evidence="1">
    <location>
        <begin position="151"/>
        <end position="169"/>
    </location>
</feature>
<feature type="compositionally biased region" description="Low complexity" evidence="1">
    <location>
        <begin position="1"/>
        <end position="10"/>
    </location>
</feature>